<evidence type="ECO:0000259" key="7">
    <source>
        <dbReference type="PROSITE" id="PS50839"/>
    </source>
</evidence>
<dbReference type="FunFam" id="3.30.70.270:FF:000001">
    <property type="entry name" value="Diguanylate cyclase domain protein"/>
    <property type="match status" value="1"/>
</dbReference>
<dbReference type="PANTHER" id="PTHR46663:SF2">
    <property type="entry name" value="GGDEF DOMAIN-CONTAINING PROTEIN"/>
    <property type="match status" value="1"/>
</dbReference>
<feature type="transmembrane region" description="Helical" evidence="6">
    <location>
        <begin position="173"/>
        <end position="191"/>
    </location>
</feature>
<comment type="subcellular location">
    <subcellularLocation>
        <location evidence="2">Membrane</location>
    </subcellularLocation>
</comment>
<dbReference type="InParanoid" id="A0A0Q2MDP5"/>
<dbReference type="PROSITE" id="PS50887">
    <property type="entry name" value="GGDEF"/>
    <property type="match status" value="1"/>
</dbReference>
<dbReference type="CDD" id="cd01949">
    <property type="entry name" value="GGDEF"/>
    <property type="match status" value="1"/>
</dbReference>
<feature type="transmembrane region" description="Helical" evidence="6">
    <location>
        <begin position="108"/>
        <end position="128"/>
    </location>
</feature>
<feature type="transmembrane region" description="Helical" evidence="6">
    <location>
        <begin position="135"/>
        <end position="153"/>
    </location>
</feature>
<gene>
    <name evidence="9" type="ORF">AMR76_11070</name>
</gene>
<dbReference type="GO" id="GO:0007165">
    <property type="term" value="P:signal transduction"/>
    <property type="evidence" value="ECO:0007669"/>
    <property type="project" value="UniProtKB-ARBA"/>
</dbReference>
<feature type="transmembrane region" description="Helical" evidence="6">
    <location>
        <begin position="203"/>
        <end position="222"/>
    </location>
</feature>
<dbReference type="Gene3D" id="3.30.450.350">
    <property type="entry name" value="CHASE domain"/>
    <property type="match status" value="1"/>
</dbReference>
<dbReference type="GO" id="GO:0016020">
    <property type="term" value="C:membrane"/>
    <property type="evidence" value="ECO:0007669"/>
    <property type="project" value="UniProtKB-SubCell"/>
</dbReference>
<evidence type="ECO:0000313" key="10">
    <source>
        <dbReference type="Proteomes" id="UP000051221"/>
    </source>
</evidence>
<feature type="transmembrane region" description="Helical" evidence="6">
    <location>
        <begin position="37"/>
        <end position="58"/>
    </location>
</feature>
<dbReference type="InterPro" id="IPR033425">
    <property type="entry name" value="MASE3"/>
</dbReference>
<dbReference type="SMART" id="SM01079">
    <property type="entry name" value="CHASE"/>
    <property type="match status" value="1"/>
</dbReference>
<dbReference type="OrthoDB" id="9812260at2"/>
<dbReference type="Gene3D" id="3.30.70.270">
    <property type="match status" value="1"/>
</dbReference>
<dbReference type="EMBL" id="LKHS01000009">
    <property type="protein sequence ID" value="KQH85818.1"/>
    <property type="molecule type" value="Genomic_DNA"/>
</dbReference>
<dbReference type="PROSITE" id="PS50839">
    <property type="entry name" value="CHASE"/>
    <property type="match status" value="1"/>
</dbReference>
<feature type="domain" description="CHASE" evidence="7">
    <location>
        <begin position="360"/>
        <end position="453"/>
    </location>
</feature>
<feature type="domain" description="GGDEF" evidence="8">
    <location>
        <begin position="607"/>
        <end position="736"/>
    </location>
</feature>
<accession>A0A0Q2MDP5</accession>
<feature type="transmembrane region" description="Helical" evidence="6">
    <location>
        <begin position="70"/>
        <end position="88"/>
    </location>
</feature>
<dbReference type="Proteomes" id="UP000051221">
    <property type="component" value="Unassembled WGS sequence"/>
</dbReference>
<dbReference type="SUPFAM" id="SSF55073">
    <property type="entry name" value="Nucleotide cyclase"/>
    <property type="match status" value="1"/>
</dbReference>
<dbReference type="PANTHER" id="PTHR46663">
    <property type="entry name" value="DIGUANYLATE CYCLASE DGCT-RELATED"/>
    <property type="match status" value="1"/>
</dbReference>
<dbReference type="InterPro" id="IPR006189">
    <property type="entry name" value="CHASE_dom"/>
</dbReference>
<feature type="transmembrane region" description="Helical" evidence="6">
    <location>
        <begin position="523"/>
        <end position="542"/>
    </location>
</feature>
<dbReference type="InterPro" id="IPR043128">
    <property type="entry name" value="Rev_trsase/Diguanyl_cyclase"/>
</dbReference>
<name>A0A0Q2MDP5_VIBFU</name>
<keyword evidence="3 6" id="KW-0812">Transmembrane</keyword>
<keyword evidence="5 6" id="KW-0472">Membrane</keyword>
<sequence length="736" mass="82288">MESLKFTDKSRFVRSTQSLLLAAVLGLLWILSRHDFVTFHAIIELTTVFVSGMIALAGYKASTHKDARPLALLSTLYLCVAFVDLAHTLSYKGSLFAEGLGNNPPTQFWILARLVESMGLALVFLCPFQCRYVEQYIKVLVLATATGVCAIYPLEIFPDAFLDGQGLTPFKIYSEYVVISFVLLAAIGVWMRRRSYQSLQVHYLMISFALTMGAEFCFTQYASVYGDANAAGHLFRLASNYFLYRGILVDQNVTSNSLYKANPLHITIVVLTCVIWGTVALSVRYIEKEAKQRDDLYLYQQRLQGLAISLQAALDSKFRLTDSLEAFVQSRPDFTPEEFTIFAERMLEKTPYITSLQLAPQGIVTYVTNVERNQKAVGHNLLQDPKRKNGVMKAITSRSTIVDGPLTLRQGGQALIARAPVYLPSHDLTQRDVFWGFATVIIDLEALLQSTPITAFDREFSLAMRAVNPVGDVNAVIFGRAETDANPILSTEIALSNSRWVLSMNGRRAAYVMHTGFILSSWYWIYLLLSTGVIAIGLYRILTHRVQVTKAVSDATEHWQQEVERRQEVVELERRLATQDELTGLANRRHFYDLAHDHLAQARAQGQPFTLYYMDLDGFKDVNDSYGHSMGDEVLKVVAHRLQNSVRAQDIVARFGGDEFVAILRNTDDDCFYKSQQIIEAISAPIVIDGSPALIGISIGAAVYPTHGETIEALLVKADSALYQAKRRGKNCLVVA</sequence>
<dbReference type="InterPro" id="IPR052163">
    <property type="entry name" value="DGC-Regulatory_Protein"/>
</dbReference>
<evidence type="ECO:0000313" key="9">
    <source>
        <dbReference type="EMBL" id="KQH85818.1"/>
    </source>
</evidence>
<comment type="cofactor">
    <cofactor evidence="1">
        <name>Mg(2+)</name>
        <dbReference type="ChEBI" id="CHEBI:18420"/>
    </cofactor>
</comment>
<evidence type="ECO:0000256" key="3">
    <source>
        <dbReference type="ARBA" id="ARBA00022692"/>
    </source>
</evidence>
<dbReference type="InterPro" id="IPR029787">
    <property type="entry name" value="Nucleotide_cyclase"/>
</dbReference>
<keyword evidence="10" id="KW-1185">Reference proteome</keyword>
<dbReference type="AlphaFoldDB" id="A0A0Q2MDP5"/>
<evidence type="ECO:0000256" key="6">
    <source>
        <dbReference type="SAM" id="Phobius"/>
    </source>
</evidence>
<dbReference type="InterPro" id="IPR000160">
    <property type="entry name" value="GGDEF_dom"/>
</dbReference>
<organism evidence="9 10">
    <name type="scientific">Vibrio furnissii</name>
    <dbReference type="NCBI Taxonomy" id="29494"/>
    <lineage>
        <taxon>Bacteria</taxon>
        <taxon>Pseudomonadati</taxon>
        <taxon>Pseudomonadota</taxon>
        <taxon>Gammaproteobacteria</taxon>
        <taxon>Vibrionales</taxon>
        <taxon>Vibrionaceae</taxon>
        <taxon>Vibrio</taxon>
    </lineage>
</organism>
<proteinExistence type="predicted"/>
<comment type="caution">
    <text evidence="9">The sequence shown here is derived from an EMBL/GenBank/DDBJ whole genome shotgun (WGS) entry which is preliminary data.</text>
</comment>
<feature type="transmembrane region" description="Helical" evidence="6">
    <location>
        <begin position="264"/>
        <end position="283"/>
    </location>
</feature>
<evidence type="ECO:0000256" key="4">
    <source>
        <dbReference type="ARBA" id="ARBA00022989"/>
    </source>
</evidence>
<evidence type="ECO:0000256" key="5">
    <source>
        <dbReference type="ARBA" id="ARBA00023136"/>
    </source>
</evidence>
<protein>
    <submittedName>
        <fullName evidence="9">Diguanylate cyclase</fullName>
    </submittedName>
</protein>
<dbReference type="SMART" id="SM00267">
    <property type="entry name" value="GGDEF"/>
    <property type="match status" value="1"/>
</dbReference>
<dbReference type="Pfam" id="PF17159">
    <property type="entry name" value="MASE3"/>
    <property type="match status" value="1"/>
</dbReference>
<dbReference type="GO" id="GO:0003824">
    <property type="term" value="F:catalytic activity"/>
    <property type="evidence" value="ECO:0007669"/>
    <property type="project" value="UniProtKB-ARBA"/>
</dbReference>
<feature type="transmembrane region" description="Helical" evidence="6">
    <location>
        <begin position="12"/>
        <end position="31"/>
    </location>
</feature>
<reference evidence="9 10" key="1">
    <citation type="submission" date="2015-08" db="EMBL/GenBank/DDBJ databases">
        <title>Antibacterial properties of a collection of Vibrionaceae strains.</title>
        <authorList>
            <person name="Giubergia S."/>
        </authorList>
    </citation>
    <scope>NUCLEOTIDE SEQUENCE [LARGE SCALE GENOMIC DNA]</scope>
    <source>
        <strain evidence="9 10">S0821</strain>
    </source>
</reference>
<keyword evidence="4 6" id="KW-1133">Transmembrane helix</keyword>
<evidence type="ECO:0000256" key="1">
    <source>
        <dbReference type="ARBA" id="ARBA00001946"/>
    </source>
</evidence>
<dbReference type="Pfam" id="PF03924">
    <property type="entry name" value="CHASE"/>
    <property type="match status" value="1"/>
</dbReference>
<evidence type="ECO:0000259" key="8">
    <source>
        <dbReference type="PROSITE" id="PS50887"/>
    </source>
</evidence>
<evidence type="ECO:0000256" key="2">
    <source>
        <dbReference type="ARBA" id="ARBA00004370"/>
    </source>
</evidence>
<dbReference type="NCBIfam" id="TIGR00254">
    <property type="entry name" value="GGDEF"/>
    <property type="match status" value="1"/>
</dbReference>
<dbReference type="InterPro" id="IPR042240">
    <property type="entry name" value="CHASE_sf"/>
</dbReference>
<dbReference type="RefSeq" id="WP_055466095.1">
    <property type="nucleotide sequence ID" value="NZ_CP046795.1"/>
</dbReference>
<dbReference type="Pfam" id="PF00990">
    <property type="entry name" value="GGDEF"/>
    <property type="match status" value="1"/>
</dbReference>